<name>A0A8B8Z8J3_PHODC</name>
<evidence type="ECO:0000256" key="1">
    <source>
        <dbReference type="SAM" id="MobiDB-lite"/>
    </source>
</evidence>
<keyword evidence="2" id="KW-1185">Reference proteome</keyword>
<dbReference type="OrthoDB" id="689245at2759"/>
<sequence>MGHAELAKAICSLVPMLLTRQNSKGDTPRPGPAGYHDIVTSFVSTRIADEELGEDHGRLRKARNRVGNTAPSRGGPERPPGGGQSDHVHGSRLGASGEPGRRVSARHGRGKVVIETRAVVAAVPSFLLPANCMRLCSGPTDVNCIKEGRGSGLQCSIWSDEQLQVHWYIRLAVASQPY</sequence>
<organism evidence="2 3">
    <name type="scientific">Phoenix dactylifera</name>
    <name type="common">Date palm</name>
    <dbReference type="NCBI Taxonomy" id="42345"/>
    <lineage>
        <taxon>Eukaryota</taxon>
        <taxon>Viridiplantae</taxon>
        <taxon>Streptophyta</taxon>
        <taxon>Embryophyta</taxon>
        <taxon>Tracheophyta</taxon>
        <taxon>Spermatophyta</taxon>
        <taxon>Magnoliopsida</taxon>
        <taxon>Liliopsida</taxon>
        <taxon>Arecaceae</taxon>
        <taxon>Coryphoideae</taxon>
        <taxon>Phoeniceae</taxon>
        <taxon>Phoenix</taxon>
    </lineage>
</organism>
<reference evidence="2" key="1">
    <citation type="journal article" date="2019" name="Nat. Commun.">
        <title>Genome-wide association mapping of date palm fruit traits.</title>
        <authorList>
            <person name="Hazzouri K.M."/>
            <person name="Gros-Balthazard M."/>
            <person name="Flowers J.M."/>
            <person name="Copetti D."/>
            <person name="Lemansour A."/>
            <person name="Lebrun M."/>
            <person name="Masmoudi K."/>
            <person name="Ferrand S."/>
            <person name="Dhar M.I."/>
            <person name="Fresquez Z.A."/>
            <person name="Rosas U."/>
            <person name="Zhang J."/>
            <person name="Talag J."/>
            <person name="Lee S."/>
            <person name="Kudrna D."/>
            <person name="Powell R.F."/>
            <person name="Leitch I.J."/>
            <person name="Krueger R.R."/>
            <person name="Wing R.A."/>
            <person name="Amiri K.M.A."/>
            <person name="Purugganan M.D."/>
        </authorList>
    </citation>
    <scope>NUCLEOTIDE SEQUENCE [LARGE SCALE GENOMIC DNA]</scope>
    <source>
        <strain evidence="2">cv. Khalas</strain>
    </source>
</reference>
<evidence type="ECO:0000313" key="2">
    <source>
        <dbReference type="Proteomes" id="UP000228380"/>
    </source>
</evidence>
<accession>A0A8B8Z8J3</accession>
<dbReference type="KEGG" id="pda:113462325"/>
<gene>
    <name evidence="3" type="primary">LOC113462325</name>
</gene>
<proteinExistence type="predicted"/>
<dbReference type="AlphaFoldDB" id="A0A8B8Z8J3"/>
<dbReference type="RefSeq" id="XP_038970365.1">
    <property type="nucleotide sequence ID" value="XM_039114437.1"/>
</dbReference>
<feature type="region of interest" description="Disordered" evidence="1">
    <location>
        <begin position="50"/>
        <end position="108"/>
    </location>
</feature>
<evidence type="ECO:0000313" key="3">
    <source>
        <dbReference type="RefSeq" id="XP_038970365.1"/>
    </source>
</evidence>
<protein>
    <submittedName>
        <fullName evidence="3">Uncharacterized protein LOC113462325</fullName>
    </submittedName>
</protein>
<reference evidence="3" key="2">
    <citation type="submission" date="2025-08" db="UniProtKB">
        <authorList>
            <consortium name="RefSeq"/>
        </authorList>
    </citation>
    <scope>IDENTIFICATION</scope>
    <source>
        <tissue evidence="3">Young leaves</tissue>
    </source>
</reference>
<dbReference type="GeneID" id="113462325"/>
<dbReference type="Proteomes" id="UP000228380">
    <property type="component" value="Chromosome 16"/>
</dbReference>